<dbReference type="EMBL" id="JAYRBN010000114">
    <property type="protein sequence ID" value="KAL2723471.1"/>
    <property type="molecule type" value="Genomic_DNA"/>
</dbReference>
<feature type="non-terminal residue" evidence="2">
    <location>
        <position position="1"/>
    </location>
</feature>
<reference evidence="2 3" key="1">
    <citation type="journal article" date="2024" name="Ann. Entomol. Soc. Am.">
        <title>Genomic analyses of the southern and eastern yellowjacket wasps (Hymenoptera: Vespidae) reveal evolutionary signatures of social life.</title>
        <authorList>
            <person name="Catto M.A."/>
            <person name="Caine P.B."/>
            <person name="Orr S.E."/>
            <person name="Hunt B.G."/>
            <person name="Goodisman M.A.D."/>
        </authorList>
    </citation>
    <scope>NUCLEOTIDE SEQUENCE [LARGE SCALE GENOMIC DNA]</scope>
    <source>
        <strain evidence="2">232</strain>
        <tissue evidence="2">Head and thorax</tissue>
    </source>
</reference>
<keyword evidence="3" id="KW-1185">Reference proteome</keyword>
<sequence>REREEELEGEIGKRGWANRANGQVAYLWRPYFRYMNWFPSKVRDAASFQLKITGARRACNNAFEYRKYVFVIDSLSIGRMTSSADNLYAPTDSSKLLLNVSMFDFTALSQGRGGGGGGGGGGDGDGDGGSTVRRTTSDAAFGGSTAPRAPAGGGRGGEDELGAVSAPRAAVVGGSLFLLRSTAVYEFPLKYITELCQS</sequence>
<dbReference type="AlphaFoldDB" id="A0ABD2ASV4"/>
<feature type="region of interest" description="Disordered" evidence="1">
    <location>
        <begin position="113"/>
        <end position="160"/>
    </location>
</feature>
<protein>
    <submittedName>
        <fullName evidence="2">Uncharacterized protein</fullName>
    </submittedName>
</protein>
<feature type="non-terminal residue" evidence="2">
    <location>
        <position position="198"/>
    </location>
</feature>
<proteinExistence type="predicted"/>
<evidence type="ECO:0000313" key="2">
    <source>
        <dbReference type="EMBL" id="KAL2723471.1"/>
    </source>
</evidence>
<comment type="caution">
    <text evidence="2">The sequence shown here is derived from an EMBL/GenBank/DDBJ whole genome shotgun (WGS) entry which is preliminary data.</text>
</comment>
<evidence type="ECO:0000313" key="3">
    <source>
        <dbReference type="Proteomes" id="UP001607303"/>
    </source>
</evidence>
<gene>
    <name evidence="2" type="ORF">V1477_019322</name>
</gene>
<feature type="compositionally biased region" description="Gly residues" evidence="1">
    <location>
        <begin position="113"/>
        <end position="129"/>
    </location>
</feature>
<organism evidence="2 3">
    <name type="scientific">Vespula maculifrons</name>
    <name type="common">Eastern yellow jacket</name>
    <name type="synonym">Wasp</name>
    <dbReference type="NCBI Taxonomy" id="7453"/>
    <lineage>
        <taxon>Eukaryota</taxon>
        <taxon>Metazoa</taxon>
        <taxon>Ecdysozoa</taxon>
        <taxon>Arthropoda</taxon>
        <taxon>Hexapoda</taxon>
        <taxon>Insecta</taxon>
        <taxon>Pterygota</taxon>
        <taxon>Neoptera</taxon>
        <taxon>Endopterygota</taxon>
        <taxon>Hymenoptera</taxon>
        <taxon>Apocrita</taxon>
        <taxon>Aculeata</taxon>
        <taxon>Vespoidea</taxon>
        <taxon>Vespidae</taxon>
        <taxon>Vespinae</taxon>
        <taxon>Vespula</taxon>
    </lineage>
</organism>
<dbReference type="Proteomes" id="UP001607303">
    <property type="component" value="Unassembled WGS sequence"/>
</dbReference>
<accession>A0ABD2ASV4</accession>
<name>A0ABD2ASV4_VESMC</name>
<evidence type="ECO:0000256" key="1">
    <source>
        <dbReference type="SAM" id="MobiDB-lite"/>
    </source>
</evidence>